<dbReference type="Pfam" id="PF02578">
    <property type="entry name" value="Cu-oxidase_4"/>
    <property type="match status" value="1"/>
</dbReference>
<evidence type="ECO:0000313" key="11">
    <source>
        <dbReference type="EMBL" id="MFC5864095.1"/>
    </source>
</evidence>
<comment type="catalytic activity">
    <reaction evidence="7">
        <text>adenosine + H2O + H(+) = inosine + NH4(+)</text>
        <dbReference type="Rhea" id="RHEA:24408"/>
        <dbReference type="ChEBI" id="CHEBI:15377"/>
        <dbReference type="ChEBI" id="CHEBI:15378"/>
        <dbReference type="ChEBI" id="CHEBI:16335"/>
        <dbReference type="ChEBI" id="CHEBI:17596"/>
        <dbReference type="ChEBI" id="CHEBI:28938"/>
        <dbReference type="EC" id="3.5.4.4"/>
    </reaction>
    <physiologicalReaction direction="left-to-right" evidence="7">
        <dbReference type="Rhea" id="RHEA:24409"/>
    </physiologicalReaction>
</comment>
<dbReference type="RefSeq" id="WP_263340881.1">
    <property type="nucleotide sequence ID" value="NZ_JAGSYH010000006.1"/>
</dbReference>
<dbReference type="InterPro" id="IPR038371">
    <property type="entry name" value="Cu_polyphenol_OxRdtase_sf"/>
</dbReference>
<evidence type="ECO:0000256" key="4">
    <source>
        <dbReference type="ARBA" id="ARBA00022723"/>
    </source>
</evidence>
<evidence type="ECO:0000256" key="3">
    <source>
        <dbReference type="ARBA" id="ARBA00022679"/>
    </source>
</evidence>
<gene>
    <name evidence="11" type="primary">pgeF</name>
    <name evidence="11" type="ORF">ACFPT7_17445</name>
</gene>
<evidence type="ECO:0000256" key="5">
    <source>
        <dbReference type="ARBA" id="ARBA00022801"/>
    </source>
</evidence>
<comment type="catalytic activity">
    <reaction evidence="9">
        <text>S-methyl-5'-thioadenosine + phosphate = 5-(methylsulfanyl)-alpha-D-ribose 1-phosphate + adenine</text>
        <dbReference type="Rhea" id="RHEA:11852"/>
        <dbReference type="ChEBI" id="CHEBI:16708"/>
        <dbReference type="ChEBI" id="CHEBI:17509"/>
        <dbReference type="ChEBI" id="CHEBI:43474"/>
        <dbReference type="ChEBI" id="CHEBI:58533"/>
        <dbReference type="EC" id="2.4.2.28"/>
    </reaction>
    <physiologicalReaction direction="left-to-right" evidence="9">
        <dbReference type="Rhea" id="RHEA:11853"/>
    </physiologicalReaction>
</comment>
<dbReference type="InterPro" id="IPR011324">
    <property type="entry name" value="Cytotoxic_necrot_fac-like_cat"/>
</dbReference>
<evidence type="ECO:0000256" key="9">
    <source>
        <dbReference type="ARBA" id="ARBA00049893"/>
    </source>
</evidence>
<evidence type="ECO:0000256" key="2">
    <source>
        <dbReference type="ARBA" id="ARBA00007353"/>
    </source>
</evidence>
<dbReference type="CDD" id="cd16833">
    <property type="entry name" value="YfiH"/>
    <property type="match status" value="1"/>
</dbReference>
<evidence type="ECO:0000256" key="8">
    <source>
        <dbReference type="ARBA" id="ARBA00048968"/>
    </source>
</evidence>
<dbReference type="EMBL" id="JBHSPH010000008">
    <property type="protein sequence ID" value="MFC5864095.1"/>
    <property type="molecule type" value="Genomic_DNA"/>
</dbReference>
<keyword evidence="4" id="KW-0479">Metal-binding</keyword>
<comment type="caution">
    <text evidence="11">The sequence shown here is derived from an EMBL/GenBank/DDBJ whole genome shotgun (WGS) entry which is preliminary data.</text>
</comment>
<dbReference type="Gene3D" id="3.60.140.10">
    <property type="entry name" value="CNF1/YfiH-like putative cysteine hydrolases"/>
    <property type="match status" value="1"/>
</dbReference>
<evidence type="ECO:0000313" key="12">
    <source>
        <dbReference type="Proteomes" id="UP001596091"/>
    </source>
</evidence>
<sequence>MTIPDGLITVPGGVAYINVSQWDTAAPWLWHGFSTRRAGVSTAYSGDSPGNNMQGELNLGFTAADPRENVQENRSRFVEAITGSRRTPLITLRQIHSNRSFIVDDMVAQLAATGTTQAHEADGLITSQTGVLIGIQTADCIPVLVADRKHRVVGAFHAGWRGTVRRIVELGVARMRHDFNADPAEMIAAIGPGISACCYSVGDEVRKEFREQFGYADGLFVKPVSPEAGELRLNLIEANRRQLLDAGLSSGSIAIVGGCTGCQQAWFYSHRASHGHTGRIMAVIGIH</sequence>
<dbReference type="PANTHER" id="PTHR30616">
    <property type="entry name" value="UNCHARACTERIZED PROTEIN YFIH"/>
    <property type="match status" value="1"/>
</dbReference>
<reference evidence="12" key="1">
    <citation type="journal article" date="2019" name="Int. J. Syst. Evol. Microbiol.">
        <title>The Global Catalogue of Microorganisms (GCM) 10K type strain sequencing project: providing services to taxonomists for standard genome sequencing and annotation.</title>
        <authorList>
            <consortium name="The Broad Institute Genomics Platform"/>
            <consortium name="The Broad Institute Genome Sequencing Center for Infectious Disease"/>
            <person name="Wu L."/>
            <person name="Ma J."/>
        </authorList>
    </citation>
    <scope>NUCLEOTIDE SEQUENCE [LARGE SCALE GENOMIC DNA]</scope>
    <source>
        <strain evidence="12">JCM 4087</strain>
    </source>
</reference>
<comment type="catalytic activity">
    <reaction evidence="8">
        <text>adenosine + phosphate = alpha-D-ribose 1-phosphate + adenine</text>
        <dbReference type="Rhea" id="RHEA:27642"/>
        <dbReference type="ChEBI" id="CHEBI:16335"/>
        <dbReference type="ChEBI" id="CHEBI:16708"/>
        <dbReference type="ChEBI" id="CHEBI:43474"/>
        <dbReference type="ChEBI" id="CHEBI:57720"/>
        <dbReference type="EC" id="2.4.2.1"/>
    </reaction>
    <physiologicalReaction direction="left-to-right" evidence="8">
        <dbReference type="Rhea" id="RHEA:27643"/>
    </physiologicalReaction>
</comment>
<evidence type="ECO:0000256" key="1">
    <source>
        <dbReference type="ARBA" id="ARBA00000553"/>
    </source>
</evidence>
<evidence type="ECO:0000256" key="6">
    <source>
        <dbReference type="ARBA" id="ARBA00022833"/>
    </source>
</evidence>
<dbReference type="SUPFAM" id="SSF64438">
    <property type="entry name" value="CNF1/YfiH-like putative cysteine hydrolases"/>
    <property type="match status" value="1"/>
</dbReference>
<comment type="catalytic activity">
    <reaction evidence="1">
        <text>inosine + phosphate = alpha-D-ribose 1-phosphate + hypoxanthine</text>
        <dbReference type="Rhea" id="RHEA:27646"/>
        <dbReference type="ChEBI" id="CHEBI:17368"/>
        <dbReference type="ChEBI" id="CHEBI:17596"/>
        <dbReference type="ChEBI" id="CHEBI:43474"/>
        <dbReference type="ChEBI" id="CHEBI:57720"/>
        <dbReference type="EC" id="2.4.2.1"/>
    </reaction>
    <physiologicalReaction direction="left-to-right" evidence="1">
        <dbReference type="Rhea" id="RHEA:27647"/>
    </physiologicalReaction>
</comment>
<keyword evidence="3" id="KW-0808">Transferase</keyword>
<dbReference type="NCBIfam" id="TIGR00726">
    <property type="entry name" value="peptidoglycan editing factor PgeF"/>
    <property type="match status" value="1"/>
</dbReference>
<keyword evidence="6" id="KW-0862">Zinc</keyword>
<dbReference type="InterPro" id="IPR003730">
    <property type="entry name" value="Cu_polyphenol_OxRdtase"/>
</dbReference>
<evidence type="ECO:0000256" key="10">
    <source>
        <dbReference type="RuleBase" id="RU361274"/>
    </source>
</evidence>
<dbReference type="PANTHER" id="PTHR30616:SF2">
    <property type="entry name" value="PURINE NUCLEOSIDE PHOSPHORYLASE LACC1"/>
    <property type="match status" value="1"/>
</dbReference>
<accession>A0ABW1EIT5</accession>
<name>A0ABW1EIT5_9BACT</name>
<protein>
    <recommendedName>
        <fullName evidence="10">Purine nucleoside phosphorylase</fullName>
    </recommendedName>
</protein>
<keyword evidence="12" id="KW-1185">Reference proteome</keyword>
<dbReference type="Proteomes" id="UP001596091">
    <property type="component" value="Unassembled WGS sequence"/>
</dbReference>
<organism evidence="11 12">
    <name type="scientific">Acidicapsa dinghuensis</name>
    <dbReference type="NCBI Taxonomy" id="2218256"/>
    <lineage>
        <taxon>Bacteria</taxon>
        <taxon>Pseudomonadati</taxon>
        <taxon>Acidobacteriota</taxon>
        <taxon>Terriglobia</taxon>
        <taxon>Terriglobales</taxon>
        <taxon>Acidobacteriaceae</taxon>
        <taxon>Acidicapsa</taxon>
    </lineage>
</organism>
<evidence type="ECO:0000256" key="7">
    <source>
        <dbReference type="ARBA" id="ARBA00047989"/>
    </source>
</evidence>
<comment type="similarity">
    <text evidence="2 10">Belongs to the purine nucleoside phosphorylase YfiH/LACC1 family.</text>
</comment>
<proteinExistence type="inferred from homology"/>
<keyword evidence="5" id="KW-0378">Hydrolase</keyword>